<keyword evidence="9 13" id="KW-0408">Iron</keyword>
<dbReference type="PRINTS" id="PR00087">
    <property type="entry name" value="LIPOXYGENASE"/>
</dbReference>
<evidence type="ECO:0000256" key="4">
    <source>
        <dbReference type="ARBA" id="ARBA00022723"/>
    </source>
</evidence>
<dbReference type="PROSITE" id="PS00711">
    <property type="entry name" value="LIPOXYGENASE_1"/>
    <property type="match status" value="1"/>
</dbReference>
<feature type="domain" description="PLAT" evidence="15">
    <location>
        <begin position="79"/>
        <end position="215"/>
    </location>
</feature>
<dbReference type="Pfam" id="PF01477">
    <property type="entry name" value="PLAT"/>
    <property type="match status" value="1"/>
</dbReference>
<evidence type="ECO:0000256" key="6">
    <source>
        <dbReference type="ARBA" id="ARBA00022832"/>
    </source>
</evidence>
<keyword evidence="17" id="KW-1185">Reference proteome</keyword>
<dbReference type="InterPro" id="IPR020833">
    <property type="entry name" value="LipOase_Fe_BS"/>
</dbReference>
<keyword evidence="11 14" id="KW-0275">Fatty acid biosynthesis</keyword>
<dbReference type="OrthoDB" id="407298at2759"/>
<evidence type="ECO:0000256" key="7">
    <source>
        <dbReference type="ARBA" id="ARBA00022964"/>
    </source>
</evidence>
<evidence type="ECO:0000256" key="8">
    <source>
        <dbReference type="ARBA" id="ARBA00023002"/>
    </source>
</evidence>
<sequence length="625" mass="70473">MALANEMIGSSFLQKSSLVSSSKLFQSGSFEKQFRPIWVPGEKMKVVHLRKAVSGPVAAISEDLIKALPLAEKPVKFKVRAVVTIRNKNKEDLKETIFKHLDAFTDKIGQNVVLQLISTEIDPKTNAPKKSNEAVLKDWSKKTNVKAERVNYTAEFLLTSDFGEPGAITIVNKHQQEFFLETITLEQFASDPIHFPCNSWVQSRKDHPAKRIFFSNKPYLPGETPAGIKALREKELKDIRGDGKEERKLSDRVYDFDVYNDLGNPDKGIEFARPRLGGEKIPYPRRCRTGRAPTDTDITAESRVEKPLPMYVPRDEQFEESKQTTFSLGRLKAVLHNLIPSLKASIRSNKQDFHGFSDIDSLYSEGVLLKLGLQDELLKKLPLPRVVSESSQGLLRYNTPKILSKDKFAWLRDDEFGRQAIAGVNPVNIERLKVFPPVSNLDPDVYGPQESSLKEEHILGQLNGMTVQQALDEKKLFIVDYHDVYLPFIDRINALDGRKAYATRTIFFLTPLGTLKPIAIELSLPPTGPSSRSKRIVTPPADATSNWLWQLAKSHVCSNDAGVHQLVNHWLRTHASLEPFILAAHRQLSAMHPIFKLLDPHMRYTMEINALARQSLLSGDGVIES</sequence>
<accession>A0A6J1DEN6</accession>
<dbReference type="InterPro" id="IPR013819">
    <property type="entry name" value="LipOase_C"/>
</dbReference>
<comment type="caution">
    <text evidence="12">Lacks conserved residue(s) required for the propagation of feature annotation.</text>
</comment>
<comment type="cofactor">
    <cofactor evidence="1 13">
        <name>Fe cation</name>
        <dbReference type="ChEBI" id="CHEBI:24875"/>
    </cofactor>
</comment>
<protein>
    <recommendedName>
        <fullName evidence="14">Lipoxygenase</fullName>
        <ecNumber evidence="14">1.13.11.-</ecNumber>
    </recommendedName>
</protein>
<dbReference type="GO" id="GO:0034440">
    <property type="term" value="P:lipid oxidation"/>
    <property type="evidence" value="ECO:0007669"/>
    <property type="project" value="InterPro"/>
</dbReference>
<dbReference type="PROSITE" id="PS51393">
    <property type="entry name" value="LIPOXYGENASE_3"/>
    <property type="match status" value="1"/>
</dbReference>
<dbReference type="SMART" id="SM00308">
    <property type="entry name" value="LH2"/>
    <property type="match status" value="1"/>
</dbReference>
<feature type="non-terminal residue" evidence="18">
    <location>
        <position position="625"/>
    </location>
</feature>
<dbReference type="KEGG" id="mcha:111019373"/>
<dbReference type="GO" id="GO:0006633">
    <property type="term" value="P:fatty acid biosynthetic process"/>
    <property type="evidence" value="ECO:0007669"/>
    <property type="project" value="UniProtKB-KW"/>
</dbReference>
<evidence type="ECO:0000256" key="2">
    <source>
        <dbReference type="ARBA" id="ARBA00009419"/>
    </source>
</evidence>
<dbReference type="InterPro" id="IPR001024">
    <property type="entry name" value="PLAT/LH2_dom"/>
</dbReference>
<dbReference type="Gene3D" id="4.10.372.10">
    <property type="entry name" value="Lipoxygenase-1, Domain 3"/>
    <property type="match status" value="1"/>
</dbReference>
<dbReference type="PRINTS" id="PR00468">
    <property type="entry name" value="PLTLPOXGNASE"/>
</dbReference>
<dbReference type="Gene3D" id="1.20.245.10">
    <property type="entry name" value="Lipoxygenase-1, Domain 5"/>
    <property type="match status" value="1"/>
</dbReference>
<keyword evidence="10" id="KW-0443">Lipid metabolism</keyword>
<evidence type="ECO:0000256" key="13">
    <source>
        <dbReference type="RuleBase" id="RU003974"/>
    </source>
</evidence>
<dbReference type="SUPFAM" id="SSF48484">
    <property type="entry name" value="Lipoxigenase"/>
    <property type="match status" value="1"/>
</dbReference>
<dbReference type="GeneID" id="111019373"/>
<dbReference type="PROSITE" id="PS00081">
    <property type="entry name" value="LIPOXYGENASE_2"/>
    <property type="match status" value="1"/>
</dbReference>
<dbReference type="InterPro" id="IPR001246">
    <property type="entry name" value="LipOase_plant"/>
</dbReference>
<dbReference type="InterPro" id="IPR020834">
    <property type="entry name" value="LipOase_CS"/>
</dbReference>
<dbReference type="FunFam" id="4.10.375.10:FF:000001">
    <property type="entry name" value="Lipoxygenase"/>
    <property type="match status" value="1"/>
</dbReference>
<dbReference type="Proteomes" id="UP000504603">
    <property type="component" value="Unplaced"/>
</dbReference>
<comment type="function">
    <text evidence="14">Plant lipoxygenase may be involved in a number of diverse aspects of plant physiology including growth and development, pest resistance, and senescence or responses to wounding.</text>
</comment>
<feature type="domain" description="Lipoxygenase" evidence="16">
    <location>
        <begin position="218"/>
        <end position="625"/>
    </location>
</feature>
<dbReference type="GO" id="GO:0031408">
    <property type="term" value="P:oxylipin biosynthetic process"/>
    <property type="evidence" value="ECO:0007669"/>
    <property type="project" value="UniProtKB-UniRule"/>
</dbReference>
<keyword evidence="6" id="KW-0276">Fatty acid metabolism</keyword>
<dbReference type="Gene3D" id="3.10.450.60">
    <property type="match status" value="1"/>
</dbReference>
<proteinExistence type="inferred from homology"/>
<dbReference type="InterPro" id="IPR036392">
    <property type="entry name" value="PLAT/LH2_dom_sf"/>
</dbReference>
<dbReference type="SUPFAM" id="SSF49723">
    <property type="entry name" value="Lipase/lipooxygenase domain (PLAT/LH2 domain)"/>
    <property type="match status" value="1"/>
</dbReference>
<gene>
    <name evidence="18" type="primary">LOC111019373</name>
</gene>
<dbReference type="UniPathway" id="UPA00382"/>
<dbReference type="EC" id="1.13.11.-" evidence="14"/>
<evidence type="ECO:0000256" key="11">
    <source>
        <dbReference type="ARBA" id="ARBA00023160"/>
    </source>
</evidence>
<dbReference type="FunFam" id="3.10.450.60:FF:000002">
    <property type="entry name" value="Lipoxygenase"/>
    <property type="match status" value="1"/>
</dbReference>
<evidence type="ECO:0000259" key="15">
    <source>
        <dbReference type="PROSITE" id="PS50095"/>
    </source>
</evidence>
<dbReference type="FunFam" id="4.10.372.10:FF:000001">
    <property type="entry name" value="Lipoxygenase"/>
    <property type="match status" value="1"/>
</dbReference>
<dbReference type="GO" id="GO:0046872">
    <property type="term" value="F:metal ion binding"/>
    <property type="evidence" value="ECO:0007669"/>
    <property type="project" value="UniProtKB-UniRule"/>
</dbReference>
<dbReference type="RefSeq" id="XP_022151441.1">
    <property type="nucleotide sequence ID" value="XM_022295749.1"/>
</dbReference>
<evidence type="ECO:0000313" key="18">
    <source>
        <dbReference type="RefSeq" id="XP_022151441.1"/>
    </source>
</evidence>
<evidence type="ECO:0000256" key="14">
    <source>
        <dbReference type="RuleBase" id="RU003975"/>
    </source>
</evidence>
<comment type="similarity">
    <text evidence="2 13">Belongs to the lipoxygenase family.</text>
</comment>
<dbReference type="PROSITE" id="PS50095">
    <property type="entry name" value="PLAT"/>
    <property type="match status" value="1"/>
</dbReference>
<evidence type="ECO:0000256" key="9">
    <source>
        <dbReference type="ARBA" id="ARBA00023004"/>
    </source>
</evidence>
<keyword evidence="5 14" id="KW-0925">Oxylipin biosynthesis</keyword>
<keyword evidence="4 13" id="KW-0479">Metal-binding</keyword>
<keyword evidence="3 14" id="KW-0444">Lipid biosynthesis</keyword>
<evidence type="ECO:0000256" key="5">
    <source>
        <dbReference type="ARBA" id="ARBA00022767"/>
    </source>
</evidence>
<dbReference type="InterPro" id="IPR036226">
    <property type="entry name" value="LipOase_C_sf"/>
</dbReference>
<name>A0A6J1DEN6_MOMCH</name>
<dbReference type="Gene3D" id="2.60.60.20">
    <property type="entry name" value="PLAT/LH2 domain"/>
    <property type="match status" value="1"/>
</dbReference>
<dbReference type="AlphaFoldDB" id="A0A6J1DEN6"/>
<dbReference type="Pfam" id="PF00305">
    <property type="entry name" value="Lipoxygenase"/>
    <property type="match status" value="1"/>
</dbReference>
<dbReference type="InterPro" id="IPR000907">
    <property type="entry name" value="LipOase"/>
</dbReference>
<dbReference type="GO" id="GO:0016702">
    <property type="term" value="F:oxidoreductase activity, acting on single donors with incorporation of molecular oxygen, incorporation of two atoms of oxygen"/>
    <property type="evidence" value="ECO:0007669"/>
    <property type="project" value="InterPro"/>
</dbReference>
<keyword evidence="7 13" id="KW-0223">Dioxygenase</keyword>
<dbReference type="Gene3D" id="4.10.375.10">
    <property type="entry name" value="Lipoxygenase-1, Domain 2"/>
    <property type="match status" value="1"/>
</dbReference>
<dbReference type="InterPro" id="IPR027433">
    <property type="entry name" value="Lipoxygenase_dom_3"/>
</dbReference>
<keyword evidence="8 13" id="KW-0560">Oxidoreductase</keyword>
<evidence type="ECO:0000256" key="12">
    <source>
        <dbReference type="PROSITE-ProRule" id="PRU00152"/>
    </source>
</evidence>
<evidence type="ECO:0000259" key="16">
    <source>
        <dbReference type="PROSITE" id="PS51393"/>
    </source>
</evidence>
<evidence type="ECO:0000256" key="3">
    <source>
        <dbReference type="ARBA" id="ARBA00022516"/>
    </source>
</evidence>
<reference evidence="18" key="1">
    <citation type="submission" date="2025-08" db="UniProtKB">
        <authorList>
            <consortium name="RefSeq"/>
        </authorList>
    </citation>
    <scope>IDENTIFICATION</scope>
</reference>
<evidence type="ECO:0000313" key="17">
    <source>
        <dbReference type="Proteomes" id="UP000504603"/>
    </source>
</evidence>
<evidence type="ECO:0000256" key="10">
    <source>
        <dbReference type="ARBA" id="ARBA00023098"/>
    </source>
</evidence>
<dbReference type="PANTHER" id="PTHR11771">
    <property type="entry name" value="LIPOXYGENASE"/>
    <property type="match status" value="1"/>
</dbReference>
<comment type="pathway">
    <text evidence="14">Lipid metabolism; oxylipin biosynthesis.</text>
</comment>
<organism evidence="17 18">
    <name type="scientific">Momordica charantia</name>
    <name type="common">Bitter gourd</name>
    <name type="synonym">Balsam pear</name>
    <dbReference type="NCBI Taxonomy" id="3673"/>
    <lineage>
        <taxon>Eukaryota</taxon>
        <taxon>Viridiplantae</taxon>
        <taxon>Streptophyta</taxon>
        <taxon>Embryophyta</taxon>
        <taxon>Tracheophyta</taxon>
        <taxon>Spermatophyta</taxon>
        <taxon>Magnoliopsida</taxon>
        <taxon>eudicotyledons</taxon>
        <taxon>Gunneridae</taxon>
        <taxon>Pentapetalae</taxon>
        <taxon>rosids</taxon>
        <taxon>fabids</taxon>
        <taxon>Cucurbitales</taxon>
        <taxon>Cucurbitaceae</taxon>
        <taxon>Momordiceae</taxon>
        <taxon>Momordica</taxon>
    </lineage>
</organism>
<evidence type="ECO:0000256" key="1">
    <source>
        <dbReference type="ARBA" id="ARBA00001962"/>
    </source>
</evidence>
<dbReference type="CDD" id="cd01751">
    <property type="entry name" value="PLAT_LH2"/>
    <property type="match status" value="1"/>
</dbReference>
<dbReference type="InterPro" id="IPR042057">
    <property type="entry name" value="Lipoxy_PLAT/LH2"/>
</dbReference>